<comment type="domain">
    <text evidence="13">A pair of annexin repeats may form one binding site for calcium and phospholipid.</text>
</comment>
<reference evidence="16 17" key="1">
    <citation type="submission" date="2019-06" db="EMBL/GenBank/DDBJ databases">
        <title>Draft genomes of female and male turbot (Scophthalmus maximus).</title>
        <authorList>
            <person name="Xu H."/>
            <person name="Xu X.-W."/>
            <person name="Shao C."/>
            <person name="Chen S."/>
        </authorList>
    </citation>
    <scope>NUCLEOTIDE SEQUENCE [LARGE SCALE GENOMIC DNA]</scope>
    <source>
        <strain evidence="16">Ysfricsl-2016a</strain>
        <tissue evidence="16">Blood</tissue>
    </source>
</reference>
<name>A0A6A4SKA7_SCOMX</name>
<evidence type="ECO:0000256" key="11">
    <source>
        <dbReference type="ARBA" id="ARBA00023224"/>
    </source>
</evidence>
<dbReference type="GO" id="GO:0005886">
    <property type="term" value="C:plasma membrane"/>
    <property type="evidence" value="ECO:0007669"/>
    <property type="project" value="TreeGrafter"/>
</dbReference>
<dbReference type="InterPro" id="IPR037104">
    <property type="entry name" value="Annexin_sf"/>
</dbReference>
<feature type="transmembrane region" description="Helical" evidence="14">
    <location>
        <begin position="527"/>
        <end position="553"/>
    </location>
</feature>
<dbReference type="InterPro" id="IPR002392">
    <property type="entry name" value="ANX5"/>
</dbReference>
<evidence type="ECO:0000256" key="4">
    <source>
        <dbReference type="ARBA" id="ARBA00022737"/>
    </source>
</evidence>
<comment type="subcellular location">
    <subcellularLocation>
        <location evidence="1">Membrane</location>
        <topology evidence="1">Multi-pass membrane protein</topology>
    </subcellularLocation>
</comment>
<dbReference type="FunFam" id="1.10.220.10:FF:000004">
    <property type="entry name" value="Annexin"/>
    <property type="match status" value="1"/>
</dbReference>
<dbReference type="EMBL" id="VEVO01000014">
    <property type="protein sequence ID" value="KAF0031434.1"/>
    <property type="molecule type" value="Genomic_DNA"/>
</dbReference>
<proteinExistence type="inferred from homology"/>
<dbReference type="InterPro" id="IPR017452">
    <property type="entry name" value="GPCR_Rhodpsn_7TM"/>
</dbReference>
<dbReference type="SMART" id="SM01381">
    <property type="entry name" value="7TM_GPCR_Srsx"/>
    <property type="match status" value="1"/>
</dbReference>
<dbReference type="PANTHER" id="PTHR24235">
    <property type="entry name" value="NEUROPEPTIDE Y RECEPTOR"/>
    <property type="match status" value="1"/>
</dbReference>
<feature type="transmembrane region" description="Helical" evidence="14">
    <location>
        <begin position="617"/>
        <end position="640"/>
    </location>
</feature>
<dbReference type="GO" id="GO:0008188">
    <property type="term" value="F:neuropeptide receptor activity"/>
    <property type="evidence" value="ECO:0007669"/>
    <property type="project" value="TreeGrafter"/>
</dbReference>
<feature type="domain" description="G-protein coupled receptors family 1 profile" evidence="15">
    <location>
        <begin position="469"/>
        <end position="727"/>
    </location>
</feature>
<evidence type="ECO:0000256" key="7">
    <source>
        <dbReference type="ARBA" id="ARBA00023040"/>
    </source>
</evidence>
<keyword evidence="5 13" id="KW-0106">Calcium</keyword>
<evidence type="ECO:0000256" key="14">
    <source>
        <dbReference type="SAM" id="Phobius"/>
    </source>
</evidence>
<comment type="similarity">
    <text evidence="2 13">Belongs to the annexin family.</text>
</comment>
<accession>A0A6A4SKA7</accession>
<dbReference type="PRINTS" id="PR00201">
    <property type="entry name" value="ANNEXINV"/>
</dbReference>
<evidence type="ECO:0000313" key="16">
    <source>
        <dbReference type="EMBL" id="KAF0031434.1"/>
    </source>
</evidence>
<keyword evidence="9" id="KW-0675">Receptor</keyword>
<dbReference type="Gene3D" id="1.10.220.10">
    <property type="entry name" value="Annexin"/>
    <property type="match status" value="4"/>
</dbReference>
<sequence length="761" mass="85191">MYDQIGNRGTVTEATGFDPEADAQRLRGAMKGVGTDEAAVIEVLAHRTIAQRQRIKEAYKQAVGKDLADELSTELSGNFCSVVLGLLMLAPVYDAYELRNAMKGAGTEEAGLIDILASRTNAEIKTINAFYKKEYEKDLEDAVCGDTSGMFQRVLVSLLTAGRDESDKVDEAQAVQDAKDIYEAGEARWGTDEVKFLTVLCVRNQNHLMRVFEEYQKVSGRDIEDSIKREMSGCLEEAFLAIVKCMKSKPAFFAERLYKSMKGLGTTDSVLIRIMVARAEIDMLDIKAQFLKMYGKTLYSFIKTCDHPEQNLYSLYSLLFSFYMYAHSLLMKNVMFSDDERGGSTKDEFVAVVHEAVSRQDPPVATRGQAISLHGSSATAVCDCVKGRRASYRTDRLSPAAMEENQSRLVGGTQPSVSGAQMEGHIYEVAVQSDATNHSSQFADVALLQKFKSLIIPCYVLVVVVGVFGNYLLLYVLCRTRKMHSVTNFFIGNLAFSDMLMCVTCVPFTLAYAFNPHGWVFGRTTCYLVFLIQPVTVYVSVFTLTAIAVDRYYATVHPLKKRTSVATCASVLTGIWLLSCGLVAPAVTHTYHVEFKEEGFTICEEFWLGQEKERRTYAYSTLLVTYVLPLSAVFVSYLCITVKLRNCVAPGHRTKGQTGAQQARKRKIFRLVALLVSAFAACWLPIHVFNVLRDIDIHLINKRYFLLIQLLCHLCAMSSSCCNPFLYAWLHDRFRTELRKMFKCHRRIGVPANHCAASVVL</sequence>
<dbReference type="PANTHER" id="PTHR24235:SF14">
    <property type="entry name" value="PROLACTIN RELEASING HORMONE RECEPTOR"/>
    <property type="match status" value="1"/>
</dbReference>
<dbReference type="Gene3D" id="1.20.1070.10">
    <property type="entry name" value="Rhodopsin 7-helix transmembrane proteins"/>
    <property type="match status" value="1"/>
</dbReference>
<organism evidence="16 17">
    <name type="scientific">Scophthalmus maximus</name>
    <name type="common">Turbot</name>
    <name type="synonym">Psetta maxima</name>
    <dbReference type="NCBI Taxonomy" id="52904"/>
    <lineage>
        <taxon>Eukaryota</taxon>
        <taxon>Metazoa</taxon>
        <taxon>Chordata</taxon>
        <taxon>Craniata</taxon>
        <taxon>Vertebrata</taxon>
        <taxon>Euteleostomi</taxon>
        <taxon>Actinopterygii</taxon>
        <taxon>Neopterygii</taxon>
        <taxon>Teleostei</taxon>
        <taxon>Neoteleostei</taxon>
        <taxon>Acanthomorphata</taxon>
        <taxon>Carangaria</taxon>
        <taxon>Pleuronectiformes</taxon>
        <taxon>Pleuronectoidei</taxon>
        <taxon>Scophthalmidae</taxon>
        <taxon>Scophthalmus</taxon>
    </lineage>
</organism>
<keyword evidence="10 13" id="KW-0041">Annexin</keyword>
<dbReference type="GO" id="GO:0043005">
    <property type="term" value="C:neuron projection"/>
    <property type="evidence" value="ECO:0007669"/>
    <property type="project" value="TreeGrafter"/>
</dbReference>
<dbReference type="AlphaFoldDB" id="A0A6A4SKA7"/>
<feature type="transmembrane region" description="Helical" evidence="14">
    <location>
        <begin position="704"/>
        <end position="730"/>
    </location>
</feature>
<feature type="transmembrane region" description="Helical" evidence="14">
    <location>
        <begin position="565"/>
        <end position="587"/>
    </location>
</feature>
<keyword evidence="12 13" id="KW-0111">Calcium/phospholipid-binding</keyword>
<dbReference type="InterPro" id="IPR000276">
    <property type="entry name" value="GPCR_Rhodpsn"/>
</dbReference>
<evidence type="ECO:0000256" key="2">
    <source>
        <dbReference type="ARBA" id="ARBA00007831"/>
    </source>
</evidence>
<dbReference type="PROSITE" id="PS00223">
    <property type="entry name" value="ANNEXIN_1"/>
    <property type="match status" value="2"/>
</dbReference>
<dbReference type="GO" id="GO:0005544">
    <property type="term" value="F:calcium-dependent phospholipid binding"/>
    <property type="evidence" value="ECO:0007669"/>
    <property type="project" value="UniProtKB-KW"/>
</dbReference>
<dbReference type="Proteomes" id="UP000438429">
    <property type="component" value="Unassembled WGS sequence"/>
</dbReference>
<protein>
    <recommendedName>
        <fullName evidence="13">Annexin</fullName>
    </recommendedName>
</protein>
<dbReference type="GO" id="GO:0050819">
    <property type="term" value="P:negative regulation of coagulation"/>
    <property type="evidence" value="ECO:0007669"/>
    <property type="project" value="InterPro"/>
</dbReference>
<dbReference type="FunFam" id="1.10.220.10:FF:000001">
    <property type="entry name" value="Annexin"/>
    <property type="match status" value="1"/>
</dbReference>
<keyword evidence="7" id="KW-0297">G-protein coupled receptor</keyword>
<keyword evidence="3 14" id="KW-0812">Transmembrane</keyword>
<keyword evidence="11" id="KW-0807">Transducer</keyword>
<evidence type="ECO:0000256" key="9">
    <source>
        <dbReference type="ARBA" id="ARBA00023170"/>
    </source>
</evidence>
<dbReference type="FunFam" id="1.10.220.10:FF:000002">
    <property type="entry name" value="Annexin"/>
    <property type="match status" value="1"/>
</dbReference>
<gene>
    <name evidence="16" type="ORF">F2P81_015989</name>
</gene>
<dbReference type="PROSITE" id="PS51897">
    <property type="entry name" value="ANNEXIN_2"/>
    <property type="match status" value="4"/>
</dbReference>
<comment type="caution">
    <text evidence="16">The sequence shown here is derived from an EMBL/GenBank/DDBJ whole genome shotgun (WGS) entry which is preliminary data.</text>
</comment>
<dbReference type="InterPro" id="IPR001464">
    <property type="entry name" value="Annexin"/>
</dbReference>
<evidence type="ECO:0000313" key="17">
    <source>
        <dbReference type="Proteomes" id="UP000438429"/>
    </source>
</evidence>
<dbReference type="Pfam" id="PF00001">
    <property type="entry name" value="7tm_1"/>
    <property type="match status" value="1"/>
</dbReference>
<dbReference type="SUPFAM" id="SSF81321">
    <property type="entry name" value="Family A G protein-coupled receptor-like"/>
    <property type="match status" value="1"/>
</dbReference>
<dbReference type="Pfam" id="PF00191">
    <property type="entry name" value="Annexin"/>
    <property type="match status" value="4"/>
</dbReference>
<dbReference type="InterPro" id="IPR018502">
    <property type="entry name" value="Annexin_repeat"/>
</dbReference>
<dbReference type="PRINTS" id="PR00196">
    <property type="entry name" value="ANNEXIN"/>
</dbReference>
<evidence type="ECO:0000259" key="15">
    <source>
        <dbReference type="PROSITE" id="PS50262"/>
    </source>
</evidence>
<evidence type="ECO:0000256" key="10">
    <source>
        <dbReference type="ARBA" id="ARBA00023216"/>
    </source>
</evidence>
<dbReference type="SUPFAM" id="SSF47874">
    <property type="entry name" value="Annexin"/>
    <property type="match status" value="1"/>
</dbReference>
<evidence type="ECO:0000256" key="6">
    <source>
        <dbReference type="ARBA" id="ARBA00022989"/>
    </source>
</evidence>
<dbReference type="FunFam" id="1.10.220.10:FF:000003">
    <property type="entry name" value="Annexin"/>
    <property type="match status" value="1"/>
</dbReference>
<dbReference type="InterPro" id="IPR018252">
    <property type="entry name" value="Annexin_repeat_CS"/>
</dbReference>
<keyword evidence="8 14" id="KW-0472">Membrane</keyword>
<dbReference type="GO" id="GO:0005509">
    <property type="term" value="F:calcium ion binding"/>
    <property type="evidence" value="ECO:0007669"/>
    <property type="project" value="InterPro"/>
</dbReference>
<evidence type="ECO:0000256" key="5">
    <source>
        <dbReference type="ARBA" id="ARBA00022837"/>
    </source>
</evidence>
<feature type="transmembrane region" description="Helical" evidence="14">
    <location>
        <begin position="489"/>
        <end position="515"/>
    </location>
</feature>
<dbReference type="CDD" id="cd15394">
    <property type="entry name" value="7tmA_PrRP_R"/>
    <property type="match status" value="1"/>
</dbReference>
<feature type="transmembrane region" description="Helical" evidence="14">
    <location>
        <begin position="671"/>
        <end position="692"/>
    </location>
</feature>
<evidence type="ECO:0000256" key="13">
    <source>
        <dbReference type="RuleBase" id="RU003540"/>
    </source>
</evidence>
<keyword evidence="4 13" id="KW-0677">Repeat</keyword>
<keyword evidence="6 14" id="KW-1133">Transmembrane helix</keyword>
<evidence type="ECO:0000256" key="8">
    <source>
        <dbReference type="ARBA" id="ARBA00023136"/>
    </source>
</evidence>
<dbReference type="SMART" id="SM00335">
    <property type="entry name" value="ANX"/>
    <property type="match status" value="4"/>
</dbReference>
<evidence type="ECO:0000256" key="3">
    <source>
        <dbReference type="ARBA" id="ARBA00022692"/>
    </source>
</evidence>
<feature type="transmembrane region" description="Helical" evidence="14">
    <location>
        <begin position="454"/>
        <end position="477"/>
    </location>
</feature>
<evidence type="ECO:0000256" key="1">
    <source>
        <dbReference type="ARBA" id="ARBA00004141"/>
    </source>
</evidence>
<dbReference type="PROSITE" id="PS50262">
    <property type="entry name" value="G_PROTEIN_RECEP_F1_2"/>
    <property type="match status" value="1"/>
</dbReference>
<evidence type="ECO:0000256" key="12">
    <source>
        <dbReference type="ARBA" id="ARBA00023302"/>
    </source>
</evidence>
<dbReference type="GO" id="GO:0042923">
    <property type="term" value="F:neuropeptide binding"/>
    <property type="evidence" value="ECO:0007669"/>
    <property type="project" value="TreeGrafter"/>
</dbReference>